<accession>A0A853I8T3</accession>
<dbReference type="RefSeq" id="WP_180568319.1">
    <property type="nucleotide sequence ID" value="NZ_JACCKB010000012.1"/>
</dbReference>
<evidence type="ECO:0000313" key="2">
    <source>
        <dbReference type="EMBL" id="NYZ66291.1"/>
    </source>
</evidence>
<sequence>MHKLTRMRYSRDEWKEKATKRAEEIREFRKKVSRKELKIAELEAKLIQLEKEVNKKKK</sequence>
<evidence type="ECO:0000256" key="1">
    <source>
        <dbReference type="SAM" id="Coils"/>
    </source>
</evidence>
<reference evidence="2 3" key="1">
    <citation type="submission" date="2020-07" db="EMBL/GenBank/DDBJ databases">
        <title>Endozoicomonas sp. nov., isolated from sediment.</title>
        <authorList>
            <person name="Gu T."/>
        </authorList>
    </citation>
    <scope>NUCLEOTIDE SEQUENCE [LARGE SCALE GENOMIC DNA]</scope>
    <source>
        <strain evidence="2 3">SM1973</strain>
    </source>
</reference>
<comment type="caution">
    <text evidence="2">The sequence shown here is derived from an EMBL/GenBank/DDBJ whole genome shotgun (WGS) entry which is preliminary data.</text>
</comment>
<proteinExistence type="predicted"/>
<keyword evidence="3" id="KW-1185">Reference proteome</keyword>
<evidence type="ECO:0000313" key="3">
    <source>
        <dbReference type="Proteomes" id="UP000569732"/>
    </source>
</evidence>
<name>A0A853I8T3_9GAMM</name>
<gene>
    <name evidence="2" type="ORF">H0A36_09730</name>
</gene>
<dbReference type="AlphaFoldDB" id="A0A853I8T3"/>
<protein>
    <submittedName>
        <fullName evidence="2">Uncharacterized protein</fullName>
    </submittedName>
</protein>
<dbReference type="EMBL" id="JACCKB010000012">
    <property type="protein sequence ID" value="NYZ66291.1"/>
    <property type="molecule type" value="Genomic_DNA"/>
</dbReference>
<keyword evidence="1" id="KW-0175">Coiled coil</keyword>
<feature type="coiled-coil region" evidence="1">
    <location>
        <begin position="25"/>
        <end position="52"/>
    </location>
</feature>
<organism evidence="2 3">
    <name type="scientific">Spartinivicinus marinus</name>
    <dbReference type="NCBI Taxonomy" id="2994442"/>
    <lineage>
        <taxon>Bacteria</taxon>
        <taxon>Pseudomonadati</taxon>
        <taxon>Pseudomonadota</taxon>
        <taxon>Gammaproteobacteria</taxon>
        <taxon>Oceanospirillales</taxon>
        <taxon>Zooshikellaceae</taxon>
        <taxon>Spartinivicinus</taxon>
    </lineage>
</organism>
<dbReference type="Proteomes" id="UP000569732">
    <property type="component" value="Unassembled WGS sequence"/>
</dbReference>